<feature type="transmembrane region" description="Helical" evidence="1">
    <location>
        <begin position="166"/>
        <end position="192"/>
    </location>
</feature>
<feature type="transmembrane region" description="Helical" evidence="1">
    <location>
        <begin position="44"/>
        <end position="63"/>
    </location>
</feature>
<accession>A0ABR5NFF2</accession>
<keyword evidence="3" id="KW-1185">Reference proteome</keyword>
<keyword evidence="1" id="KW-1133">Transmembrane helix</keyword>
<reference evidence="2 3" key="1">
    <citation type="submission" date="2015-05" db="EMBL/GenBank/DDBJ databases">
        <title>Genome sequencing and analysis of members of genus Stenotrophomonas.</title>
        <authorList>
            <person name="Patil P.P."/>
            <person name="Midha S."/>
            <person name="Patil P.B."/>
        </authorList>
    </citation>
    <scope>NUCLEOTIDE SEQUENCE [LARGE SCALE GENOMIC DNA]</scope>
    <source>
        <strain evidence="2 3">DSM 12575</strain>
    </source>
</reference>
<dbReference type="RefSeq" id="WP_057505447.1">
    <property type="nucleotide sequence ID" value="NZ_LDJG01000052.1"/>
</dbReference>
<feature type="transmembrane region" description="Helical" evidence="1">
    <location>
        <begin position="130"/>
        <end position="154"/>
    </location>
</feature>
<dbReference type="Pfam" id="PF11299">
    <property type="entry name" value="DUF3100"/>
    <property type="match status" value="1"/>
</dbReference>
<sequence>PLQRHAGKLLNAALLLFIVKLGLMAGHSMPQLQKVGWALAFQELGHAFGTMVLALPLALVLGIKREAVGATFSIGRENSLVIIGQKYGMQSAEGRGVLAEYITGTVLGAVFITLLVSVIAPLGIFDPRSLAMGAGMGSGSLMAAALGVITVGMAPEMVKELNAIAAAANLIAGVVGFYFAVFVTLPLCNWLYARLEPVLGRTALARRAPTADDLDPEAAMAEEDETPSFADSMVALLLMVAGITLSNYMGHGVPPQQTLPGVAVMVAIVLAGIALKRVLRRLPLMLFLAVAATLVTIPGGWPLADALATTTDRVQFMSITTTVLALAGFSVARKLPMFRRLGWRIVAVSLTATAGTFIGAAAIAEFFH</sequence>
<feature type="transmembrane region" description="Helical" evidence="1">
    <location>
        <begin position="258"/>
        <end position="275"/>
    </location>
</feature>
<feature type="non-terminal residue" evidence="2">
    <location>
        <position position="1"/>
    </location>
</feature>
<feature type="transmembrane region" description="Helical" evidence="1">
    <location>
        <begin position="282"/>
        <end position="301"/>
    </location>
</feature>
<gene>
    <name evidence="2" type="ORF">ABB22_17435</name>
</gene>
<feature type="transmembrane region" description="Helical" evidence="1">
    <location>
        <begin position="343"/>
        <end position="364"/>
    </location>
</feature>
<dbReference type="InterPro" id="IPR021450">
    <property type="entry name" value="DUF3100"/>
</dbReference>
<feature type="transmembrane region" description="Helical" evidence="1">
    <location>
        <begin position="313"/>
        <end position="331"/>
    </location>
</feature>
<feature type="transmembrane region" description="Helical" evidence="1">
    <location>
        <begin position="12"/>
        <end position="32"/>
    </location>
</feature>
<keyword evidence="1" id="KW-0812">Transmembrane</keyword>
<proteinExistence type="predicted"/>
<evidence type="ECO:0000256" key="1">
    <source>
        <dbReference type="SAM" id="Phobius"/>
    </source>
</evidence>
<feature type="transmembrane region" description="Helical" evidence="1">
    <location>
        <begin position="98"/>
        <end position="124"/>
    </location>
</feature>
<evidence type="ECO:0000313" key="2">
    <source>
        <dbReference type="EMBL" id="KRG53546.1"/>
    </source>
</evidence>
<dbReference type="EMBL" id="LDJG01000052">
    <property type="protein sequence ID" value="KRG53546.1"/>
    <property type="molecule type" value="Genomic_DNA"/>
</dbReference>
<comment type="caution">
    <text evidence="2">The sequence shown here is derived from an EMBL/GenBank/DDBJ whole genome shotgun (WGS) entry which is preliminary data.</text>
</comment>
<dbReference type="Proteomes" id="UP000050902">
    <property type="component" value="Unassembled WGS sequence"/>
</dbReference>
<keyword evidence="1" id="KW-0472">Membrane</keyword>
<evidence type="ECO:0000313" key="3">
    <source>
        <dbReference type="Proteomes" id="UP000050902"/>
    </source>
</evidence>
<name>A0ABR5NFF2_9GAMM</name>
<protein>
    <submittedName>
        <fullName evidence="2">Branched-chain amino acid ABC transporter permease</fullName>
    </submittedName>
</protein>
<organism evidence="2 3">
    <name type="scientific">Stenotrophomonas nitritireducens</name>
    <dbReference type="NCBI Taxonomy" id="83617"/>
    <lineage>
        <taxon>Bacteria</taxon>
        <taxon>Pseudomonadati</taxon>
        <taxon>Pseudomonadota</taxon>
        <taxon>Gammaproteobacteria</taxon>
        <taxon>Lysobacterales</taxon>
        <taxon>Lysobacteraceae</taxon>
        <taxon>Stenotrophomonas</taxon>
    </lineage>
</organism>